<evidence type="ECO:0000256" key="5">
    <source>
        <dbReference type="ARBA" id="ARBA00022821"/>
    </source>
</evidence>
<dbReference type="SUPFAM" id="SSF52540">
    <property type="entry name" value="P-loop containing nucleoside triphosphate hydrolases"/>
    <property type="match status" value="1"/>
</dbReference>
<dbReference type="PANTHER" id="PTHR23155:SF1046">
    <property type="entry name" value="OS11G0226933 PROTEIN"/>
    <property type="match status" value="1"/>
</dbReference>
<dbReference type="GO" id="GO:0042742">
    <property type="term" value="P:defense response to bacterium"/>
    <property type="evidence" value="ECO:0007669"/>
    <property type="project" value="UniProtKB-ARBA"/>
</dbReference>
<dbReference type="GO" id="GO:0002758">
    <property type="term" value="P:innate immune response-activating signaling pathway"/>
    <property type="evidence" value="ECO:0007669"/>
    <property type="project" value="UniProtKB-ARBA"/>
</dbReference>
<evidence type="ECO:0000259" key="10">
    <source>
        <dbReference type="Pfam" id="PF23598"/>
    </source>
</evidence>
<keyword evidence="5" id="KW-0611">Plant defense</keyword>
<feature type="domain" description="NB-ARC" evidence="7">
    <location>
        <begin position="130"/>
        <end position="242"/>
    </location>
</feature>
<feature type="domain" description="Disease resistance R13L4/SHOC-2-like LRR" evidence="10">
    <location>
        <begin position="456"/>
        <end position="531"/>
    </location>
</feature>
<dbReference type="Gene3D" id="3.80.10.10">
    <property type="entry name" value="Ribonuclease Inhibitor"/>
    <property type="match status" value="1"/>
</dbReference>
<dbReference type="Gene3D" id="1.10.8.430">
    <property type="entry name" value="Helical domain of apoptotic protease-activating factors"/>
    <property type="match status" value="1"/>
</dbReference>
<evidence type="ECO:0000259" key="9">
    <source>
        <dbReference type="Pfam" id="PF23559"/>
    </source>
</evidence>
<dbReference type="InterPro" id="IPR002182">
    <property type="entry name" value="NB-ARC"/>
</dbReference>
<accession>A0A811QEN5</accession>
<dbReference type="EMBL" id="CAJGYO010000009">
    <property type="protein sequence ID" value="CAD6254216.1"/>
    <property type="molecule type" value="Genomic_DNA"/>
</dbReference>
<dbReference type="Gene3D" id="1.10.10.10">
    <property type="entry name" value="Winged helix-like DNA-binding domain superfamily/Winged helix DNA-binding domain"/>
    <property type="match status" value="1"/>
</dbReference>
<evidence type="ECO:0000313" key="12">
    <source>
        <dbReference type="Proteomes" id="UP000604825"/>
    </source>
</evidence>
<gene>
    <name evidence="11" type="ORF">NCGR_LOCUS37822</name>
</gene>
<dbReference type="InterPro" id="IPR027417">
    <property type="entry name" value="P-loop_NTPase"/>
</dbReference>
<keyword evidence="4" id="KW-0547">Nucleotide-binding</keyword>
<dbReference type="Proteomes" id="UP000604825">
    <property type="component" value="Unassembled WGS sequence"/>
</dbReference>
<name>A0A811QEN5_9POAL</name>
<dbReference type="PANTHER" id="PTHR23155">
    <property type="entry name" value="DISEASE RESISTANCE PROTEIN RP"/>
    <property type="match status" value="1"/>
</dbReference>
<evidence type="ECO:0000259" key="8">
    <source>
        <dbReference type="Pfam" id="PF18052"/>
    </source>
</evidence>
<comment type="caution">
    <text evidence="11">The sequence shown here is derived from an EMBL/GenBank/DDBJ whole genome shotgun (WGS) entry which is preliminary data.</text>
</comment>
<dbReference type="InterPro" id="IPR044974">
    <property type="entry name" value="Disease_R_plants"/>
</dbReference>
<dbReference type="InterPro" id="IPR032675">
    <property type="entry name" value="LRR_dom_sf"/>
</dbReference>
<dbReference type="Pfam" id="PF23598">
    <property type="entry name" value="LRR_14"/>
    <property type="match status" value="1"/>
</dbReference>
<sequence length="531" mass="61173">MMSTVVKQFSTPGHSNELVKDWIGDVRDLAHRVEDVMDKYSYHALKLEEENTMKKFFSKAYYVTVFSEIADEIIQIEKKIENVVKRRDRWLQLPHLIPNPLADIERKQPHSNFQEVVQADIVGIEDNRRQTYGLVDLLRKMLRKIGDQEHSQLMDLDTHDLEVKIKERLSGGNCLLVLDDVWNREAYTQIIDVFRNLQASRVIITTRQKHVATLAQPRHQLKLKPLEHNDAFNLFCRKAFYNCMECKCPQNLEKLAKAIVDRCQGLPLAIVSIGGMMSSLPATEYVWNETYNQLRGELANNDHLRAILNLSYHNTHGELRNCFLYCGLFPEDHEFSRESLVRLWVAEGFAFPKEQSTAEEVADRYLRELIQRNMLEVVENDELGRVSTCKMHDLVRDLVLSIAKEEKYGSAIDFSSMSHMDKDVRRLSSCGWKDKNAVKAKFPCLRTLVALGIIVSPSQLLSPILSESHYLTVLELQDSEITEVPASIGNLFNLRYIGLHRTRVKSLPESIGKLSNLLTLDIKQTKIEKLP</sequence>
<dbReference type="InterPro" id="IPR055414">
    <property type="entry name" value="LRR_R13L4/SHOC2-like"/>
</dbReference>
<evidence type="ECO:0000256" key="1">
    <source>
        <dbReference type="ARBA" id="ARBA00008894"/>
    </source>
</evidence>
<dbReference type="FunFam" id="1.10.10.10:FF:000322">
    <property type="entry name" value="Probable disease resistance protein At1g63360"/>
    <property type="match status" value="1"/>
</dbReference>
<dbReference type="InterPro" id="IPR042197">
    <property type="entry name" value="Apaf_helical"/>
</dbReference>
<evidence type="ECO:0000259" key="7">
    <source>
        <dbReference type="Pfam" id="PF00931"/>
    </source>
</evidence>
<reference evidence="11" key="1">
    <citation type="submission" date="2020-10" db="EMBL/GenBank/DDBJ databases">
        <authorList>
            <person name="Han B."/>
            <person name="Lu T."/>
            <person name="Zhao Q."/>
            <person name="Huang X."/>
            <person name="Zhao Y."/>
        </authorList>
    </citation>
    <scope>NUCLEOTIDE SEQUENCE</scope>
</reference>
<dbReference type="SUPFAM" id="SSF52058">
    <property type="entry name" value="L domain-like"/>
    <property type="match status" value="1"/>
</dbReference>
<evidence type="ECO:0000313" key="11">
    <source>
        <dbReference type="EMBL" id="CAD6254216.1"/>
    </source>
</evidence>
<dbReference type="Pfam" id="PF00931">
    <property type="entry name" value="NB-ARC"/>
    <property type="match status" value="1"/>
</dbReference>
<protein>
    <submittedName>
        <fullName evidence="11">Uncharacterized protein</fullName>
    </submittedName>
</protein>
<evidence type="ECO:0000256" key="4">
    <source>
        <dbReference type="ARBA" id="ARBA00022741"/>
    </source>
</evidence>
<keyword evidence="2" id="KW-0433">Leucine-rich repeat</keyword>
<dbReference type="OrthoDB" id="606096at2759"/>
<dbReference type="Gene3D" id="1.20.5.4130">
    <property type="match status" value="1"/>
</dbReference>
<keyword evidence="12" id="KW-1185">Reference proteome</keyword>
<dbReference type="InterPro" id="IPR036388">
    <property type="entry name" value="WH-like_DNA-bd_sf"/>
</dbReference>
<dbReference type="Pfam" id="PF23559">
    <property type="entry name" value="WHD_DRP"/>
    <property type="match status" value="1"/>
</dbReference>
<dbReference type="InterPro" id="IPR058922">
    <property type="entry name" value="WHD_DRP"/>
</dbReference>
<dbReference type="AlphaFoldDB" id="A0A811QEN5"/>
<evidence type="ECO:0000256" key="3">
    <source>
        <dbReference type="ARBA" id="ARBA00022737"/>
    </source>
</evidence>
<feature type="domain" description="Disease resistance protein winged helix" evidence="9">
    <location>
        <begin position="328"/>
        <end position="399"/>
    </location>
</feature>
<dbReference type="GO" id="GO:0009626">
    <property type="term" value="P:plant-type hypersensitive response"/>
    <property type="evidence" value="ECO:0007669"/>
    <property type="project" value="UniProtKB-ARBA"/>
</dbReference>
<keyword evidence="6" id="KW-0175">Coiled coil</keyword>
<dbReference type="PRINTS" id="PR00364">
    <property type="entry name" value="DISEASERSIST"/>
</dbReference>
<organism evidence="11 12">
    <name type="scientific">Miscanthus lutarioriparius</name>
    <dbReference type="NCBI Taxonomy" id="422564"/>
    <lineage>
        <taxon>Eukaryota</taxon>
        <taxon>Viridiplantae</taxon>
        <taxon>Streptophyta</taxon>
        <taxon>Embryophyta</taxon>
        <taxon>Tracheophyta</taxon>
        <taxon>Spermatophyta</taxon>
        <taxon>Magnoliopsida</taxon>
        <taxon>Liliopsida</taxon>
        <taxon>Poales</taxon>
        <taxon>Poaceae</taxon>
        <taxon>PACMAD clade</taxon>
        <taxon>Panicoideae</taxon>
        <taxon>Andropogonodae</taxon>
        <taxon>Andropogoneae</taxon>
        <taxon>Saccharinae</taxon>
        <taxon>Miscanthus</taxon>
    </lineage>
</organism>
<evidence type="ECO:0000256" key="2">
    <source>
        <dbReference type="ARBA" id="ARBA00022614"/>
    </source>
</evidence>
<evidence type="ECO:0000256" key="6">
    <source>
        <dbReference type="ARBA" id="ARBA00023054"/>
    </source>
</evidence>
<comment type="similarity">
    <text evidence="1">Belongs to the disease resistance NB-LRR family.</text>
</comment>
<dbReference type="InterPro" id="IPR041118">
    <property type="entry name" value="Rx_N"/>
</dbReference>
<dbReference type="GO" id="GO:0043531">
    <property type="term" value="F:ADP binding"/>
    <property type="evidence" value="ECO:0007669"/>
    <property type="project" value="InterPro"/>
</dbReference>
<keyword evidence="3" id="KW-0677">Repeat</keyword>
<dbReference type="Gene3D" id="3.40.50.300">
    <property type="entry name" value="P-loop containing nucleotide triphosphate hydrolases"/>
    <property type="match status" value="1"/>
</dbReference>
<dbReference type="Pfam" id="PF18052">
    <property type="entry name" value="Rx_N"/>
    <property type="match status" value="1"/>
</dbReference>
<proteinExistence type="inferred from homology"/>
<feature type="domain" description="Disease resistance N-terminal" evidence="8">
    <location>
        <begin position="1"/>
        <end position="56"/>
    </location>
</feature>